<evidence type="ECO:0000256" key="7">
    <source>
        <dbReference type="ARBA" id="ARBA00023136"/>
    </source>
</evidence>
<dbReference type="GO" id="GO:0022857">
    <property type="term" value="F:transmembrane transporter activity"/>
    <property type="evidence" value="ECO:0007669"/>
    <property type="project" value="UniProtKB-UniRule"/>
</dbReference>
<dbReference type="RefSeq" id="WP_143947225.1">
    <property type="nucleotide sequence ID" value="NZ_BAABMB010000004.1"/>
</dbReference>
<evidence type="ECO:0000256" key="5">
    <source>
        <dbReference type="ARBA" id="ARBA00022692"/>
    </source>
</evidence>
<evidence type="ECO:0000256" key="8">
    <source>
        <dbReference type="ARBA" id="ARBA00038436"/>
    </source>
</evidence>
<dbReference type="OrthoDB" id="6363908at2"/>
<dbReference type="GO" id="GO:0005886">
    <property type="term" value="C:plasma membrane"/>
    <property type="evidence" value="ECO:0007669"/>
    <property type="project" value="UniProtKB-SubCell"/>
</dbReference>
<comment type="subunit">
    <text evidence="9">The complex comprises the extracytoplasmic solute receptor protein and the two transmembrane proteins.</text>
</comment>
<dbReference type="PANTHER" id="PTHR35011:SF2">
    <property type="entry name" value="2,3-DIKETO-L-GULONATE TRAP TRANSPORTER SMALL PERMEASE PROTEIN YIAM"/>
    <property type="match status" value="1"/>
</dbReference>
<dbReference type="AlphaFoldDB" id="A0A556AWZ1"/>
<accession>A0A556AWZ1</accession>
<gene>
    <name evidence="11" type="ORF">FOZ76_05930</name>
</gene>
<organism evidence="11 12">
    <name type="scientific">Verticiella sediminum</name>
    <dbReference type="NCBI Taxonomy" id="1247510"/>
    <lineage>
        <taxon>Bacteria</taxon>
        <taxon>Pseudomonadati</taxon>
        <taxon>Pseudomonadota</taxon>
        <taxon>Betaproteobacteria</taxon>
        <taxon>Burkholderiales</taxon>
        <taxon>Alcaligenaceae</taxon>
        <taxon>Verticiella</taxon>
    </lineage>
</organism>
<keyword evidence="5 9" id="KW-0812">Transmembrane</keyword>
<dbReference type="InterPro" id="IPR055348">
    <property type="entry name" value="DctQ"/>
</dbReference>
<keyword evidence="6 9" id="KW-1133">Transmembrane helix</keyword>
<keyword evidence="12" id="KW-1185">Reference proteome</keyword>
<evidence type="ECO:0000256" key="9">
    <source>
        <dbReference type="RuleBase" id="RU369079"/>
    </source>
</evidence>
<evidence type="ECO:0000259" key="10">
    <source>
        <dbReference type="Pfam" id="PF04290"/>
    </source>
</evidence>
<evidence type="ECO:0000313" key="11">
    <source>
        <dbReference type="EMBL" id="TSH97450.1"/>
    </source>
</evidence>
<evidence type="ECO:0000313" key="12">
    <source>
        <dbReference type="Proteomes" id="UP000318405"/>
    </source>
</evidence>
<sequence length="179" mass="19902">MPHPSDKAAAANPGLAEADVPALLAQDEEPQVRVPLAIEDWLSAGLLGLLAVMTMANVLVRYFTSQSFAWTEEISIVLMIVMTLVASSAAVARNRHIRIEYFAERGSPERRRRLVRFAAGCVALMFWLLAVLSARITYDQYIYGDTSPAIGVPEWWYSVWMPLLSLAIALRAVGVWRRA</sequence>
<feature type="transmembrane region" description="Helical" evidence="9">
    <location>
        <begin position="41"/>
        <end position="62"/>
    </location>
</feature>
<comment type="similarity">
    <text evidence="8 9">Belongs to the TRAP transporter small permease family.</text>
</comment>
<keyword evidence="3" id="KW-1003">Cell membrane</keyword>
<keyword evidence="7 9" id="KW-0472">Membrane</keyword>
<reference evidence="11 12" key="1">
    <citation type="submission" date="2019-07" db="EMBL/GenBank/DDBJ databases">
        <title>Qingshengfaniella alkalisoli gen. nov., sp. nov., isolated from saline soil.</title>
        <authorList>
            <person name="Xu L."/>
            <person name="Huang X.-X."/>
            <person name="Sun J.-Q."/>
        </authorList>
    </citation>
    <scope>NUCLEOTIDE SEQUENCE [LARGE SCALE GENOMIC DNA]</scope>
    <source>
        <strain evidence="11 12">DSM 27279</strain>
    </source>
</reference>
<comment type="function">
    <text evidence="9">Part of the tripartite ATP-independent periplasmic (TRAP) transport system.</text>
</comment>
<feature type="domain" description="Tripartite ATP-independent periplasmic transporters DctQ component" evidence="10">
    <location>
        <begin position="50"/>
        <end position="177"/>
    </location>
</feature>
<dbReference type="InterPro" id="IPR007387">
    <property type="entry name" value="TRAP_DctQ"/>
</dbReference>
<keyword evidence="4 9" id="KW-0997">Cell inner membrane</keyword>
<evidence type="ECO:0000256" key="1">
    <source>
        <dbReference type="ARBA" id="ARBA00004429"/>
    </source>
</evidence>
<proteinExistence type="inferred from homology"/>
<evidence type="ECO:0000256" key="4">
    <source>
        <dbReference type="ARBA" id="ARBA00022519"/>
    </source>
</evidence>
<keyword evidence="2 9" id="KW-0813">Transport</keyword>
<evidence type="ECO:0000256" key="3">
    <source>
        <dbReference type="ARBA" id="ARBA00022475"/>
    </source>
</evidence>
<protein>
    <recommendedName>
        <fullName evidence="9">TRAP transporter small permease protein</fullName>
    </recommendedName>
</protein>
<evidence type="ECO:0000256" key="6">
    <source>
        <dbReference type="ARBA" id="ARBA00022989"/>
    </source>
</evidence>
<dbReference type="PANTHER" id="PTHR35011">
    <property type="entry name" value="2,3-DIKETO-L-GULONATE TRAP TRANSPORTER SMALL PERMEASE PROTEIN YIAM"/>
    <property type="match status" value="1"/>
</dbReference>
<dbReference type="GO" id="GO:0015740">
    <property type="term" value="P:C4-dicarboxylate transport"/>
    <property type="evidence" value="ECO:0007669"/>
    <property type="project" value="TreeGrafter"/>
</dbReference>
<comment type="subcellular location">
    <subcellularLocation>
        <location evidence="1 9">Cell inner membrane</location>
        <topology evidence="1 9">Multi-pass membrane protein</topology>
    </subcellularLocation>
</comment>
<evidence type="ECO:0000256" key="2">
    <source>
        <dbReference type="ARBA" id="ARBA00022448"/>
    </source>
</evidence>
<feature type="transmembrane region" description="Helical" evidence="9">
    <location>
        <begin position="114"/>
        <end position="135"/>
    </location>
</feature>
<dbReference type="Pfam" id="PF04290">
    <property type="entry name" value="DctQ"/>
    <property type="match status" value="1"/>
</dbReference>
<feature type="transmembrane region" description="Helical" evidence="9">
    <location>
        <begin position="74"/>
        <end position="93"/>
    </location>
</feature>
<dbReference type="EMBL" id="VLTJ01000009">
    <property type="protein sequence ID" value="TSH97450.1"/>
    <property type="molecule type" value="Genomic_DNA"/>
</dbReference>
<dbReference type="Proteomes" id="UP000318405">
    <property type="component" value="Unassembled WGS sequence"/>
</dbReference>
<comment type="caution">
    <text evidence="11">The sequence shown here is derived from an EMBL/GenBank/DDBJ whole genome shotgun (WGS) entry which is preliminary data.</text>
</comment>
<name>A0A556AWZ1_9BURK</name>
<feature type="transmembrane region" description="Helical" evidence="9">
    <location>
        <begin position="155"/>
        <end position="176"/>
    </location>
</feature>